<evidence type="ECO:0000313" key="1">
    <source>
        <dbReference type="EMBL" id="MBL0386128.1"/>
    </source>
</evidence>
<protein>
    <submittedName>
        <fullName evidence="1">Uncharacterized protein</fullName>
    </submittedName>
</protein>
<comment type="caution">
    <text evidence="1">The sequence shown here is derived from an EMBL/GenBank/DDBJ whole genome shotgun (WGS) entry which is preliminary data.</text>
</comment>
<accession>A0ABS1J905</accession>
<dbReference type="Proteomes" id="UP000602284">
    <property type="component" value="Unassembled WGS sequence"/>
</dbReference>
<sequence>MKYTVLPITSLDPITFGAEYLALDDAASETWKKNIQALHPKLLPQLKENSLLAEEDSPFCVAGGVFDYERGRELVFDGERFVLSHCAEHFLDFLQPSADCLQIVEEKADSFEKCNSTEEDRARFVILKNWWQQGYHAFILQHN</sequence>
<keyword evidence="2" id="KW-1185">Reference proteome</keyword>
<proteinExistence type="predicted"/>
<gene>
    <name evidence="1" type="ORF">JJB07_05620</name>
</gene>
<name>A0ABS1J905_9BACL</name>
<reference evidence="1 2" key="1">
    <citation type="submission" date="2021-01" db="EMBL/GenBank/DDBJ databases">
        <title>Tumebacillus sp. strain ITR2 16S ribosomal RNA gene Genome sequencing and assembly.</title>
        <authorList>
            <person name="Kang M."/>
        </authorList>
    </citation>
    <scope>NUCLEOTIDE SEQUENCE [LARGE SCALE GENOMIC DNA]</scope>
    <source>
        <strain evidence="1 2">ITR2</strain>
    </source>
</reference>
<dbReference type="EMBL" id="JAEQNB010000001">
    <property type="protein sequence ID" value="MBL0386128.1"/>
    <property type="molecule type" value="Genomic_DNA"/>
</dbReference>
<dbReference type="RefSeq" id="WP_201632013.1">
    <property type="nucleotide sequence ID" value="NZ_JAEQNB010000001.1"/>
</dbReference>
<evidence type="ECO:0000313" key="2">
    <source>
        <dbReference type="Proteomes" id="UP000602284"/>
    </source>
</evidence>
<organism evidence="1 2">
    <name type="scientific">Tumebacillus amylolyticus</name>
    <dbReference type="NCBI Taxonomy" id="2801339"/>
    <lineage>
        <taxon>Bacteria</taxon>
        <taxon>Bacillati</taxon>
        <taxon>Bacillota</taxon>
        <taxon>Bacilli</taxon>
        <taxon>Bacillales</taxon>
        <taxon>Alicyclobacillaceae</taxon>
        <taxon>Tumebacillus</taxon>
    </lineage>
</organism>